<evidence type="ECO:0000313" key="3">
    <source>
        <dbReference type="Proteomes" id="UP001501842"/>
    </source>
</evidence>
<reference evidence="2 3" key="1">
    <citation type="journal article" date="2019" name="Int. J. Syst. Evol. Microbiol.">
        <title>The Global Catalogue of Microorganisms (GCM) 10K type strain sequencing project: providing services to taxonomists for standard genome sequencing and annotation.</title>
        <authorList>
            <consortium name="The Broad Institute Genomics Platform"/>
            <consortium name="The Broad Institute Genome Sequencing Center for Infectious Disease"/>
            <person name="Wu L."/>
            <person name="Ma J."/>
        </authorList>
    </citation>
    <scope>NUCLEOTIDE SEQUENCE [LARGE SCALE GENOMIC DNA]</scope>
    <source>
        <strain evidence="2 3">JCM 8201</strain>
    </source>
</reference>
<sequence>MAHRVVIHFESGERQVLHLADWAEPALHEFAGELLGSRHIRNVELLEGAAPAPSQPPPPPAAGYVQPPDVSAPLVRRVVSNVITLVFGVLAVGIGIAISFSGEGGCTNIWASPGLCGLQDRSVPRLASLVFLGLGLWMLFTPSKPRKR</sequence>
<proteinExistence type="predicted"/>
<keyword evidence="1" id="KW-1133">Transmembrane helix</keyword>
<keyword evidence="1" id="KW-0472">Membrane</keyword>
<keyword evidence="3" id="KW-1185">Reference proteome</keyword>
<keyword evidence="1" id="KW-0812">Transmembrane</keyword>
<comment type="caution">
    <text evidence="2">The sequence shown here is derived from an EMBL/GenBank/DDBJ whole genome shotgun (WGS) entry which is preliminary data.</text>
</comment>
<evidence type="ECO:0000256" key="1">
    <source>
        <dbReference type="SAM" id="Phobius"/>
    </source>
</evidence>
<gene>
    <name evidence="2" type="ORF">GCM10010439_27840</name>
</gene>
<dbReference type="RefSeq" id="WP_344450767.1">
    <property type="nucleotide sequence ID" value="NZ_BAAATZ010000009.1"/>
</dbReference>
<dbReference type="EMBL" id="BAAATZ010000009">
    <property type="protein sequence ID" value="GAA2726121.1"/>
    <property type="molecule type" value="Genomic_DNA"/>
</dbReference>
<dbReference type="Proteomes" id="UP001501842">
    <property type="component" value="Unassembled WGS sequence"/>
</dbReference>
<feature type="transmembrane region" description="Helical" evidence="1">
    <location>
        <begin position="122"/>
        <end position="140"/>
    </location>
</feature>
<accession>A0ABN3U9J1</accession>
<evidence type="ECO:0000313" key="2">
    <source>
        <dbReference type="EMBL" id="GAA2726121.1"/>
    </source>
</evidence>
<organism evidence="2 3">
    <name type="scientific">Actinocorallia aurantiaca</name>
    <dbReference type="NCBI Taxonomy" id="46204"/>
    <lineage>
        <taxon>Bacteria</taxon>
        <taxon>Bacillati</taxon>
        <taxon>Actinomycetota</taxon>
        <taxon>Actinomycetes</taxon>
        <taxon>Streptosporangiales</taxon>
        <taxon>Thermomonosporaceae</taxon>
        <taxon>Actinocorallia</taxon>
    </lineage>
</organism>
<feature type="transmembrane region" description="Helical" evidence="1">
    <location>
        <begin position="82"/>
        <end position="102"/>
    </location>
</feature>
<name>A0ABN3U9J1_9ACTN</name>
<protein>
    <submittedName>
        <fullName evidence="2">Uncharacterized protein</fullName>
    </submittedName>
</protein>